<feature type="domain" description="Heme NO-binding" evidence="1">
    <location>
        <begin position="2"/>
        <end position="161"/>
    </location>
</feature>
<dbReference type="AlphaFoldDB" id="A0A419X324"/>
<reference evidence="2 3" key="1">
    <citation type="submission" date="2018-09" db="EMBL/GenBank/DDBJ databases">
        <title>Genomic Encyclopedia of Archaeal and Bacterial Type Strains, Phase II (KMG-II): from individual species to whole genera.</title>
        <authorList>
            <person name="Goeker M."/>
        </authorList>
    </citation>
    <scope>NUCLEOTIDE SEQUENCE [LARGE SCALE GENOMIC DNA]</scope>
    <source>
        <strain evidence="2 3">DSM 21950</strain>
    </source>
</reference>
<protein>
    <submittedName>
        <fullName evidence="2">Heme-NO-binding protein</fullName>
    </submittedName>
</protein>
<dbReference type="OrthoDB" id="7266652at2"/>
<evidence type="ECO:0000313" key="2">
    <source>
        <dbReference type="EMBL" id="RKE02135.1"/>
    </source>
</evidence>
<dbReference type="InterPro" id="IPR011644">
    <property type="entry name" value="Heme_NO-bd"/>
</dbReference>
<gene>
    <name evidence="2" type="ORF">BXY64_2218</name>
</gene>
<proteinExistence type="predicted"/>
<dbReference type="EMBL" id="RAPQ01000009">
    <property type="protein sequence ID" value="RKE02135.1"/>
    <property type="molecule type" value="Genomic_DNA"/>
</dbReference>
<evidence type="ECO:0000259" key="1">
    <source>
        <dbReference type="Pfam" id="PF07700"/>
    </source>
</evidence>
<keyword evidence="3" id="KW-1185">Reference proteome</keyword>
<dbReference type="InterPro" id="IPR024096">
    <property type="entry name" value="NO_sig/Golgi_transp_ligand-bd"/>
</dbReference>
<comment type="caution">
    <text evidence="2">The sequence shown here is derived from an EMBL/GenBank/DDBJ whole genome shotgun (WGS) entry which is preliminary data.</text>
</comment>
<dbReference type="Pfam" id="PF07700">
    <property type="entry name" value="HNOB"/>
    <property type="match status" value="1"/>
</dbReference>
<accession>A0A419X324</accession>
<organism evidence="2 3">
    <name type="scientific">Marinifilum flexuosum</name>
    <dbReference type="NCBI Taxonomy" id="1117708"/>
    <lineage>
        <taxon>Bacteria</taxon>
        <taxon>Pseudomonadati</taxon>
        <taxon>Bacteroidota</taxon>
        <taxon>Bacteroidia</taxon>
        <taxon>Marinilabiliales</taxon>
        <taxon>Marinifilaceae</taxon>
    </lineage>
</organism>
<dbReference type="RefSeq" id="WP_120239994.1">
    <property type="nucleotide sequence ID" value="NZ_CANNEC010000007.1"/>
</dbReference>
<dbReference type="Gene3D" id="3.90.1520.10">
    <property type="entry name" value="H-NOX domain"/>
    <property type="match status" value="1"/>
</dbReference>
<dbReference type="Proteomes" id="UP000284531">
    <property type="component" value="Unassembled WGS sequence"/>
</dbReference>
<dbReference type="SUPFAM" id="SSF111126">
    <property type="entry name" value="Ligand-binding domain in the NO signalling and Golgi transport"/>
    <property type="match status" value="1"/>
</dbReference>
<dbReference type="InterPro" id="IPR038158">
    <property type="entry name" value="H-NOX_domain_sf"/>
</dbReference>
<name>A0A419X324_9BACT</name>
<dbReference type="GO" id="GO:0020037">
    <property type="term" value="F:heme binding"/>
    <property type="evidence" value="ECO:0007669"/>
    <property type="project" value="InterPro"/>
</dbReference>
<sequence length="180" mass="20602">MKGLVFCEFLEMVEKQFGYETVDQIIENTNLPSNGIYTSVGTYSHEEMFALVGELSAKTKLPVSKLFYAYGVYIFGVFGKIYKDLIKEHNNAFDFLCRVEDTIHVQVLKLYPEAELPKIEVRGRSKDCLELVYTSQRKMSDFAEGLIQGCLDYFSEKASINTQLLAEDRSEVLFTIQKEA</sequence>
<evidence type="ECO:0000313" key="3">
    <source>
        <dbReference type="Proteomes" id="UP000284531"/>
    </source>
</evidence>